<evidence type="ECO:0000256" key="1">
    <source>
        <dbReference type="SAM" id="MobiDB-lite"/>
    </source>
</evidence>
<dbReference type="InterPro" id="IPR050517">
    <property type="entry name" value="DDR_Repair_Kinase"/>
</dbReference>
<feature type="region of interest" description="Disordered" evidence="1">
    <location>
        <begin position="488"/>
        <end position="517"/>
    </location>
</feature>
<dbReference type="PANTHER" id="PTHR11139">
    <property type="entry name" value="ATAXIA TELANGIECTASIA MUTATED ATM -RELATED"/>
    <property type="match status" value="1"/>
</dbReference>
<proteinExistence type="predicted"/>
<dbReference type="InterPro" id="IPR016024">
    <property type="entry name" value="ARM-type_fold"/>
</dbReference>
<dbReference type="GO" id="GO:0000124">
    <property type="term" value="C:SAGA complex"/>
    <property type="evidence" value="ECO:0007669"/>
    <property type="project" value="TreeGrafter"/>
</dbReference>
<accession>A0A6A4VR71</accession>
<dbReference type="OrthoDB" id="5570127at2759"/>
<dbReference type="Pfam" id="PF20175">
    <property type="entry name" value="Tra1_central"/>
    <property type="match status" value="1"/>
</dbReference>
<dbReference type="InterPro" id="IPR011989">
    <property type="entry name" value="ARM-like"/>
</dbReference>
<dbReference type="InterPro" id="IPR046807">
    <property type="entry name" value="Tra1_central"/>
</dbReference>
<gene>
    <name evidence="2" type="primary">TRRAP_0</name>
    <name evidence="2" type="ORF">FJT64_008307</name>
</gene>
<dbReference type="Proteomes" id="UP000440578">
    <property type="component" value="Unassembled WGS sequence"/>
</dbReference>
<dbReference type="SUPFAM" id="SSF48371">
    <property type="entry name" value="ARM repeat"/>
    <property type="match status" value="2"/>
</dbReference>
<dbReference type="GO" id="GO:0035267">
    <property type="term" value="C:NuA4 histone acetyltransferase complex"/>
    <property type="evidence" value="ECO:0007669"/>
    <property type="project" value="TreeGrafter"/>
</dbReference>
<dbReference type="GO" id="GO:0006355">
    <property type="term" value="P:regulation of DNA-templated transcription"/>
    <property type="evidence" value="ECO:0007669"/>
    <property type="project" value="TreeGrafter"/>
</dbReference>
<reference evidence="2 3" key="1">
    <citation type="submission" date="2019-07" db="EMBL/GenBank/DDBJ databases">
        <title>Draft genome assembly of a fouling barnacle, Amphibalanus amphitrite (Darwin, 1854): The first reference genome for Thecostraca.</title>
        <authorList>
            <person name="Kim W."/>
        </authorList>
    </citation>
    <scope>NUCLEOTIDE SEQUENCE [LARGE SCALE GENOMIC DNA]</scope>
    <source>
        <strain evidence="2">SNU_AA5</strain>
        <tissue evidence="2">Soma without cirri and trophi</tissue>
    </source>
</reference>
<keyword evidence="3" id="KW-1185">Reference proteome</keyword>
<comment type="caution">
    <text evidence="2">The sequence shown here is derived from an EMBL/GenBank/DDBJ whole genome shotgun (WGS) entry which is preliminary data.</text>
</comment>
<evidence type="ECO:0000313" key="2">
    <source>
        <dbReference type="EMBL" id="KAF0293910.1"/>
    </source>
</evidence>
<dbReference type="GO" id="GO:0005634">
    <property type="term" value="C:nucleus"/>
    <property type="evidence" value="ECO:0007669"/>
    <property type="project" value="TreeGrafter"/>
</dbReference>
<sequence length="1746" mass="194675">MATPGAAAQSGGGSGGAALAAADPAGQMATYRSYVALLADTNAKDENKLKAAQEISDNFEFIVNHAAFPQFLDLFVKTCLKLLLEDSPCFIAEYNVQQLRKLVLDMLHRTPAVDALRQYTRSIINAMFKLLEIDNEENVLVCLRIIIEMHKQFRPAHTPEIQQFLTFVKSIYKELPNHLNKVFERPQSVPVSDINEVNLSALLCETYTITTLHTERRNAEGNAVTFNLLPKAVLSLKVVAELPIIVVLMYQLYKQNVHQDVAEFIPLIMVTITLQPSQQIRSAPNFNREILVDFMAAQIKTLSFLAYIIKIYQDPVSQHSVSLVRGVLGLLMLCPPEVAHLRKEILIAARYILQTDLRLKFVPYMEKLLDETVLLGVGWTANESCRTLAYTTLADLIHHVRQHLPLNHLTTAVHLFSKNVHDESQPTTIQTMSCKLLLNLVDCIRTRTEMENGDRHALLMRMLEVFVQKFKTIAQTQIPALIAKSGSAEGGAGSSATSPSADGDGSAAGTDTPTADAAAATAELSAAELMAELAAISERPPAPARIGLTTSPATTYSVVDCRNLVKTLICGVKTITWGCASCKVGGDAVSAQKPQSRQFSPAETLVFIRLVHWALLALDIYTLNGQPAAAGRQTLPPPGRSREEKEVLEHFAGVFAMMHPATFQEIFSTTIGYMVDRINKNSALQIVANSFLANAPTSPIFATILVEYLLNRMAEMGSNQERSSLYLKLFKLIFGSVTILPHDNEQMLKPYLHQIVNKSMELAMTAREPYNYFLLLRALFRSIGGGSHDLLYQEFLPLLPNLLQGLNSLQSGLHKQHMKDLFVELCLTVPVRLSSLLPYLPMLMDPLVSALNGSQTLVSQGLRTLELCVDNLQPDFLYEHIQPVRAELMQALWRTIRNPTDQIAHNAFRVLGKFGGGNRRMMVEPQTLQYNERETPGPCVTIQFQETRQPVALPIDKAIETAYATLKSSTSDPYYRRQSWKLIRAFLVASISLDDDRDSMYKLLSHPSFHTGDVLPAHSALSRFPDAALRAVHQTALTAMFIAAAVRELRDEVTRTMICVVNHYTLVACVQQAGPFGASARQLKLQGMDPLVLVDALAYIMGHEEKELCKPGRVAIQVMLGTATTVMGSLERACQLPLMENLSERLYGLCYERAWYSKLGGCEAIGALTSFMAPRWLLERQYVFVRALLFVMTDLSGEVSSGAVDKARQNMDRLLTTCAVPAADQPADSAELAAVRAKSQHDVTNELVRQLTSPNSTAREQAMHSLELLAGLLGRSTSELIGPHKETLADMVPPKKHLVRQQPANAQIGIMDGNTFCYSLQPRLFTIDLNISEHKVFFSELFSLCEADDASLLKLPCYKSINLTSIRQSALRCLAECYYIPNYRDKIFSVLYNRALNSSNAELQECGFQCMQKFIAGAQPDMEVVHQEMRPLLLKLGDHRSLNLTVVPRLSYLTRLFPNTFKEKLCEQLVQHLRKWMETAIQNRNGQTAVAAAAAAGEDKEKTASLRTAPTATPEYQICTAILGIFPQIPAASSRFVELLIRLVLTTESQLCVDAGSTMRAPLLKFLARYPQETIDFLLTENVLKEAQNSRFLKYLIQHEDGQCFRDMVQASVDRLTTMVSGAVSVQTEKEKSELQYQAVHVVYLLTKHDDQWLAGQRRLVEAHQLVWCSDAYHEQHQRGERTEAGHWQQPRLLARILLRYFIHHPDNVHLLLQLVRALTSRSVRVVVDDGGGWTEEHYSHPGQSA</sequence>
<dbReference type="Gene3D" id="1.25.10.10">
    <property type="entry name" value="Leucine-rich Repeat Variant"/>
    <property type="match status" value="1"/>
</dbReference>
<organism evidence="2 3">
    <name type="scientific">Amphibalanus amphitrite</name>
    <name type="common">Striped barnacle</name>
    <name type="synonym">Balanus amphitrite</name>
    <dbReference type="NCBI Taxonomy" id="1232801"/>
    <lineage>
        <taxon>Eukaryota</taxon>
        <taxon>Metazoa</taxon>
        <taxon>Ecdysozoa</taxon>
        <taxon>Arthropoda</taxon>
        <taxon>Crustacea</taxon>
        <taxon>Multicrustacea</taxon>
        <taxon>Cirripedia</taxon>
        <taxon>Thoracica</taxon>
        <taxon>Thoracicalcarea</taxon>
        <taxon>Balanomorpha</taxon>
        <taxon>Balanoidea</taxon>
        <taxon>Balanidae</taxon>
        <taxon>Amphibalaninae</taxon>
        <taxon>Amphibalanus</taxon>
    </lineage>
</organism>
<dbReference type="InterPro" id="IPR046805">
    <property type="entry name" value="Tra1_ring"/>
</dbReference>
<dbReference type="PANTHER" id="PTHR11139:SF1">
    <property type="entry name" value="TRANSFORMATION_TRANSCRIPTION DOMAIN-ASSOCIATED PROTEIN"/>
    <property type="match status" value="1"/>
</dbReference>
<dbReference type="EMBL" id="VIIS01001714">
    <property type="protein sequence ID" value="KAF0293910.1"/>
    <property type="molecule type" value="Genomic_DNA"/>
</dbReference>
<protein>
    <submittedName>
        <fullName evidence="2">Transformation/transcription domain-associated protein</fullName>
    </submittedName>
</protein>
<dbReference type="GO" id="GO:0006281">
    <property type="term" value="P:DNA repair"/>
    <property type="evidence" value="ECO:0007669"/>
    <property type="project" value="TreeGrafter"/>
</dbReference>
<dbReference type="Pfam" id="PF20206">
    <property type="entry name" value="Tra1_ring"/>
    <property type="match status" value="1"/>
</dbReference>
<name>A0A6A4VR71_AMPAM</name>
<evidence type="ECO:0000313" key="3">
    <source>
        <dbReference type="Proteomes" id="UP000440578"/>
    </source>
</evidence>
<feature type="compositionally biased region" description="Low complexity" evidence="1">
    <location>
        <begin position="494"/>
        <end position="517"/>
    </location>
</feature>